<name>G3P718_GASAC</name>
<keyword evidence="7" id="KW-1185">Reference proteome</keyword>
<evidence type="ECO:0000313" key="7">
    <source>
        <dbReference type="Proteomes" id="UP000007635"/>
    </source>
</evidence>
<dbReference type="Gene3D" id="2.40.128.20">
    <property type="match status" value="1"/>
</dbReference>
<evidence type="ECO:0000256" key="1">
    <source>
        <dbReference type="ARBA" id="ARBA00004613"/>
    </source>
</evidence>
<dbReference type="SUPFAM" id="SSF50814">
    <property type="entry name" value="Lipocalins"/>
    <property type="match status" value="1"/>
</dbReference>
<evidence type="ECO:0000256" key="3">
    <source>
        <dbReference type="ARBA" id="ARBA00022729"/>
    </source>
</evidence>
<reference evidence="6" key="3">
    <citation type="submission" date="2025-09" db="UniProtKB">
        <authorList>
            <consortium name="Ensembl"/>
        </authorList>
    </citation>
    <scope>IDENTIFICATION</scope>
</reference>
<evidence type="ECO:0000313" key="6">
    <source>
        <dbReference type="Ensembl" id="ENSGACP00000013392.2"/>
    </source>
</evidence>
<accession>G3P718</accession>
<dbReference type="InParanoid" id="G3P718"/>
<keyword evidence="4" id="KW-0325">Glycoprotein</keyword>
<evidence type="ECO:0000256" key="5">
    <source>
        <dbReference type="SAM" id="SignalP"/>
    </source>
</evidence>
<evidence type="ECO:0008006" key="8">
    <source>
        <dbReference type="Google" id="ProtNLM"/>
    </source>
</evidence>
<reference evidence="6" key="2">
    <citation type="submission" date="2025-08" db="UniProtKB">
        <authorList>
            <consortium name="Ensembl"/>
        </authorList>
    </citation>
    <scope>IDENTIFICATION</scope>
</reference>
<dbReference type="AlphaFoldDB" id="G3P718"/>
<dbReference type="InterPro" id="IPR012674">
    <property type="entry name" value="Calycin"/>
</dbReference>
<comment type="subcellular location">
    <subcellularLocation>
        <location evidence="1">Secreted</location>
    </subcellularLocation>
</comment>
<evidence type="ECO:0000256" key="4">
    <source>
        <dbReference type="ARBA" id="ARBA00023180"/>
    </source>
</evidence>
<reference evidence="6 7" key="1">
    <citation type="journal article" date="2021" name="G3 (Bethesda)">
        <title>Improved contiguity of the threespine stickleback genome using long-read sequencing.</title>
        <authorList>
            <person name="Nath S."/>
            <person name="Shaw D.E."/>
            <person name="White M.A."/>
        </authorList>
    </citation>
    <scope>NUCLEOTIDE SEQUENCE [LARGE SCALE GENOMIC DNA]</scope>
    <source>
        <strain evidence="6 7">Lake Benthic</strain>
    </source>
</reference>
<protein>
    <recommendedName>
        <fullName evidence="8">Apolipoprotein M</fullName>
    </recommendedName>
</protein>
<sequence length="169" mass="18967">MWVQCCLALLALSFVTASSDPGCQELLKPQEDRSKIYGKWIFHAGTSDNEELLKELRTLNNMTLRWGDKKDGKCHGGGIHFTFAENITTVTFHLNASDHEHVGKHLVTCADCILWTDTKVSTGDGRNGRNIYIFTKTGKLDLPDMEVFKKQAACLNFPPEFHFGESTES</sequence>
<feature type="chain" id="PRO_5043971530" description="Apolipoprotein M" evidence="5">
    <location>
        <begin position="18"/>
        <end position="169"/>
    </location>
</feature>
<proteinExistence type="predicted"/>
<feature type="signal peptide" evidence="5">
    <location>
        <begin position="1"/>
        <end position="17"/>
    </location>
</feature>
<dbReference type="Proteomes" id="UP000007635">
    <property type="component" value="Chromosome XIII"/>
</dbReference>
<dbReference type="GeneTree" id="ENSGT00510000050125"/>
<evidence type="ECO:0000256" key="2">
    <source>
        <dbReference type="ARBA" id="ARBA00022525"/>
    </source>
</evidence>
<organism evidence="6 7">
    <name type="scientific">Gasterosteus aculeatus aculeatus</name>
    <name type="common">three-spined stickleback</name>
    <dbReference type="NCBI Taxonomy" id="481459"/>
    <lineage>
        <taxon>Eukaryota</taxon>
        <taxon>Metazoa</taxon>
        <taxon>Chordata</taxon>
        <taxon>Craniata</taxon>
        <taxon>Vertebrata</taxon>
        <taxon>Euteleostomi</taxon>
        <taxon>Actinopterygii</taxon>
        <taxon>Neopterygii</taxon>
        <taxon>Teleostei</taxon>
        <taxon>Neoteleostei</taxon>
        <taxon>Acanthomorphata</taxon>
        <taxon>Eupercaria</taxon>
        <taxon>Perciformes</taxon>
        <taxon>Cottioidei</taxon>
        <taxon>Gasterosteales</taxon>
        <taxon>Gasterosteidae</taxon>
        <taxon>Gasterosteus</taxon>
    </lineage>
</organism>
<dbReference type="GO" id="GO:0005576">
    <property type="term" value="C:extracellular region"/>
    <property type="evidence" value="ECO:0007669"/>
    <property type="project" value="UniProtKB-SubCell"/>
</dbReference>
<keyword evidence="2" id="KW-0964">Secreted</keyword>
<dbReference type="PANTHER" id="PTHR11967">
    <property type="entry name" value="ALPHA-1-ACID GLYCOPROTEIN"/>
    <property type="match status" value="1"/>
</dbReference>
<dbReference type="Bgee" id="ENSGACG00000010145">
    <property type="expression patterns" value="Expressed in liver and 2 other cell types or tissues"/>
</dbReference>
<keyword evidence="3 5" id="KW-0732">Signal</keyword>
<dbReference type="PANTHER" id="PTHR11967:SF2">
    <property type="entry name" value="ALPHA-1-ACID GLYCOPROTEIN 1"/>
    <property type="match status" value="1"/>
</dbReference>
<dbReference type="Ensembl" id="ENSGACT00000013417.2">
    <property type="protein sequence ID" value="ENSGACP00000013392.2"/>
    <property type="gene ID" value="ENSGACG00000010145.2"/>
</dbReference>